<feature type="chain" id="PRO_5035207362" description="Chitin-binding type-4 domain-containing protein" evidence="1">
    <location>
        <begin position="26"/>
        <end position="221"/>
    </location>
</feature>
<evidence type="ECO:0000256" key="1">
    <source>
        <dbReference type="SAM" id="SignalP"/>
    </source>
</evidence>
<dbReference type="Pfam" id="PF03067">
    <property type="entry name" value="LPMO_10"/>
    <property type="match status" value="1"/>
</dbReference>
<name>A0A8J2S1L8_9CRUS</name>
<dbReference type="EMBL" id="CAKKLH010000309">
    <property type="protein sequence ID" value="CAH0111059.1"/>
    <property type="molecule type" value="Genomic_DNA"/>
</dbReference>
<accession>A0A8J2S1L8</accession>
<feature type="signal peptide" evidence="1">
    <location>
        <begin position="1"/>
        <end position="25"/>
    </location>
</feature>
<proteinExistence type="predicted"/>
<evidence type="ECO:0000313" key="4">
    <source>
        <dbReference type="Proteomes" id="UP000789390"/>
    </source>
</evidence>
<feature type="domain" description="Chitin-binding type-4" evidence="2">
    <location>
        <begin position="26"/>
        <end position="218"/>
    </location>
</feature>
<dbReference type="InterPro" id="IPR004302">
    <property type="entry name" value="Cellulose/chitin-bd_N"/>
</dbReference>
<organism evidence="3 4">
    <name type="scientific">Daphnia galeata</name>
    <dbReference type="NCBI Taxonomy" id="27404"/>
    <lineage>
        <taxon>Eukaryota</taxon>
        <taxon>Metazoa</taxon>
        <taxon>Ecdysozoa</taxon>
        <taxon>Arthropoda</taxon>
        <taxon>Crustacea</taxon>
        <taxon>Branchiopoda</taxon>
        <taxon>Diplostraca</taxon>
        <taxon>Cladocera</taxon>
        <taxon>Anomopoda</taxon>
        <taxon>Daphniidae</taxon>
        <taxon>Daphnia</taxon>
    </lineage>
</organism>
<keyword evidence="4" id="KW-1185">Reference proteome</keyword>
<dbReference type="PANTHER" id="PTHR21113:SF4">
    <property type="entry name" value="CHITIN-BINDING TYPE-4 DOMAIN-CONTAINING PROTEIN"/>
    <property type="match status" value="1"/>
</dbReference>
<dbReference type="AlphaFoldDB" id="A0A8J2S1L8"/>
<keyword evidence="1" id="KW-0732">Signal</keyword>
<reference evidence="3" key="1">
    <citation type="submission" date="2021-11" db="EMBL/GenBank/DDBJ databases">
        <authorList>
            <person name="Schell T."/>
        </authorList>
    </citation>
    <scope>NUCLEOTIDE SEQUENCE</scope>
    <source>
        <strain evidence="3">M5</strain>
    </source>
</reference>
<evidence type="ECO:0000259" key="2">
    <source>
        <dbReference type="Pfam" id="PF03067"/>
    </source>
</evidence>
<sequence length="221" mass="24080">MLRKIMSLYLILVVVMVTELSSVAGHGYICDPPGRSSMWRKECGGFSTPTNVNDMGLNCGGLEVQFNGVNQGRCGECGDEWSLIRPRSNDEGGLYGTGVIGKTYKQGSVINATVLLTANHYGHFTFRLCPKTSAQELVTQTCLDQYLLRLSDGSTKFPIQTLGVYFYPKIQLPAGLTCNNCVLQWRYTAGNNWGTCEDGTGAVGCGDYQENFVNCADIAIV</sequence>
<evidence type="ECO:0000313" key="3">
    <source>
        <dbReference type="EMBL" id="CAH0111059.1"/>
    </source>
</evidence>
<dbReference type="OrthoDB" id="64893at2759"/>
<dbReference type="Proteomes" id="UP000789390">
    <property type="component" value="Unassembled WGS sequence"/>
</dbReference>
<protein>
    <recommendedName>
        <fullName evidence="2">Chitin-binding type-4 domain-containing protein</fullName>
    </recommendedName>
</protein>
<gene>
    <name evidence="3" type="ORF">DGAL_LOCUS14669</name>
</gene>
<comment type="caution">
    <text evidence="3">The sequence shown here is derived from an EMBL/GenBank/DDBJ whole genome shotgun (WGS) entry which is preliminary data.</text>
</comment>
<dbReference type="PANTHER" id="PTHR21113">
    <property type="entry name" value="AGAP001705-PA"/>
    <property type="match status" value="1"/>
</dbReference>